<comment type="caution">
    <text evidence="1">The sequence shown here is derived from an EMBL/GenBank/DDBJ whole genome shotgun (WGS) entry which is preliminary data.</text>
</comment>
<keyword evidence="2" id="KW-1185">Reference proteome</keyword>
<evidence type="ECO:0000313" key="2">
    <source>
        <dbReference type="Proteomes" id="UP000321798"/>
    </source>
</evidence>
<proteinExistence type="predicted"/>
<gene>
    <name evidence="1" type="ORF">CSO01_33770</name>
</gene>
<dbReference type="EMBL" id="BKAL01000015">
    <property type="protein sequence ID" value="GEP70662.1"/>
    <property type="molecule type" value="Genomic_DNA"/>
</dbReference>
<accession>A0A512PHR0</accession>
<evidence type="ECO:0000313" key="1">
    <source>
        <dbReference type="EMBL" id="GEP70662.1"/>
    </source>
</evidence>
<dbReference type="Proteomes" id="UP000321798">
    <property type="component" value="Unassembled WGS sequence"/>
</dbReference>
<name>A0A512PHR0_9CELL</name>
<protein>
    <submittedName>
        <fullName evidence="1">Uncharacterized protein</fullName>
    </submittedName>
</protein>
<sequence>MGLHLRRFVRENRALYYGELDRPTMRLLEELADRVREFSKPWSGSTTDPSATSVWEIAASRWTIEAPVEDLADCLGVTRDRVQVGMRRLRAAGHIESAVPHTYGRTTTRIVFHPRARQQFLATRRTAILHVHARVDVEGMSTTAAAIVDGLIDAWRETHVPTVRGRELVGARIPDDTVADALPGVVAGHLGDTAAQFEVTSVAPELPAGMTEELWGDPAAPEPTTDAVADAAIAALTAYWQGRELVHPRVVAQKIAGVLTKAGMTHSELAEAVIAGAFDGVEICRPSDVTVAALEPVLDPERAAEARRAAVARERREARAREAAAWDAVGDAYATGDQERIDAALEAVDAATAIEIATAVPAERPAGHDRAVRMAAAPALLPDHAADAVAAEPVVEDPPAWSEVEPPTVVAPVRAAA</sequence>
<dbReference type="AlphaFoldDB" id="A0A512PHR0"/>
<dbReference type="OrthoDB" id="9885464at2"/>
<dbReference type="RefSeq" id="WP_146954440.1">
    <property type="nucleotide sequence ID" value="NZ_BAABBJ010000012.1"/>
</dbReference>
<reference evidence="1 2" key="1">
    <citation type="submission" date="2019-07" db="EMBL/GenBank/DDBJ databases">
        <title>Whole genome shotgun sequence of Cellulomonas soli NBRC 109434.</title>
        <authorList>
            <person name="Hosoyama A."/>
            <person name="Uohara A."/>
            <person name="Ohji S."/>
            <person name="Ichikawa N."/>
        </authorList>
    </citation>
    <scope>NUCLEOTIDE SEQUENCE [LARGE SCALE GENOMIC DNA]</scope>
    <source>
        <strain evidence="1 2">NBRC 109434</strain>
    </source>
</reference>
<organism evidence="1 2">
    <name type="scientific">Cellulomonas soli</name>
    <dbReference type="NCBI Taxonomy" id="931535"/>
    <lineage>
        <taxon>Bacteria</taxon>
        <taxon>Bacillati</taxon>
        <taxon>Actinomycetota</taxon>
        <taxon>Actinomycetes</taxon>
        <taxon>Micrococcales</taxon>
        <taxon>Cellulomonadaceae</taxon>
        <taxon>Cellulomonas</taxon>
    </lineage>
</organism>